<feature type="domain" description="GspL periplasmic" evidence="12">
    <location>
        <begin position="262"/>
        <end position="414"/>
    </location>
</feature>
<dbReference type="SUPFAM" id="SSF53067">
    <property type="entry name" value="Actin-like ATPase domain"/>
    <property type="match status" value="1"/>
</dbReference>
<evidence type="ECO:0000313" key="13">
    <source>
        <dbReference type="EMBL" id="RUO29853.1"/>
    </source>
</evidence>
<evidence type="ECO:0000256" key="6">
    <source>
        <dbReference type="ARBA" id="ARBA00022692"/>
    </source>
</evidence>
<feature type="domain" description="GspL cytoplasmic actin-ATPase-like" evidence="11">
    <location>
        <begin position="8"/>
        <end position="254"/>
    </location>
</feature>
<keyword evidence="5" id="KW-0997">Cell inner membrane</keyword>
<evidence type="ECO:0000259" key="12">
    <source>
        <dbReference type="Pfam" id="PF12693"/>
    </source>
</evidence>
<gene>
    <name evidence="13" type="primary">gspL</name>
    <name evidence="13" type="ORF">CWE12_07730</name>
</gene>
<sequence>MTGMTKQLIIRLPGQADGNIPWLLWQDAADGKSAQTLDQGVLAHSGQLHELAGQAADAQLTVLVSSTEVGFHQLELPPGSRRHLAQVVPYALEEELAQDISELHFAWQLPADKQAHLPVVVVAKAQVATWRDWLDNAGLTYKALIPDLFILPVVADEWSAMELDHDIVVRHQTWRGFAIEQTLFAELSGLFSDALPPPQRIRCWGQVEWPQAPAQLVQADTADDTAQEPALALARHLDQRTSKAINLLQGEFALKRKRKTSLGIWRWPATAAGVLLALLLVDRSSYLWQLNQQQQQLAAATEQRYRDTFPEESRVVNVRAQLGQHLSRLQGGGQGSQLLVLLQQLTPAFTATELDISLLQFDSGRSELRIQASAEDFMTFERFIQLAREQELEVEQGQLNSRGGRIAGTMVVRGQGG</sequence>
<evidence type="ECO:0000256" key="8">
    <source>
        <dbReference type="ARBA" id="ARBA00022989"/>
    </source>
</evidence>
<protein>
    <recommendedName>
        <fullName evidence="10">Type II secretion system protein L</fullName>
        <shortName evidence="10">T2SS protein L</shortName>
    </recommendedName>
</protein>
<keyword evidence="8" id="KW-1133">Transmembrane helix</keyword>
<dbReference type="InterPro" id="IPR024230">
    <property type="entry name" value="GspL_cyto_dom"/>
</dbReference>
<dbReference type="InterPro" id="IPR007812">
    <property type="entry name" value="T2SS_protein-GspL"/>
</dbReference>
<evidence type="ECO:0000256" key="4">
    <source>
        <dbReference type="ARBA" id="ARBA00022475"/>
    </source>
</evidence>
<comment type="caution">
    <text evidence="13">The sequence shown here is derived from an EMBL/GenBank/DDBJ whole genome shotgun (WGS) entry which is preliminary data.</text>
</comment>
<keyword evidence="9" id="KW-0472">Membrane</keyword>
<dbReference type="Pfam" id="PF05134">
    <property type="entry name" value="T2SSL"/>
    <property type="match status" value="1"/>
</dbReference>
<evidence type="ECO:0000256" key="1">
    <source>
        <dbReference type="ARBA" id="ARBA00004377"/>
    </source>
</evidence>
<accession>A0ABY0BYY3</accession>
<evidence type="ECO:0000256" key="5">
    <source>
        <dbReference type="ARBA" id="ARBA00022519"/>
    </source>
</evidence>
<organism evidence="13 14">
    <name type="scientific">Aliidiomarina sedimenti</name>
    <dbReference type="NCBI Taxonomy" id="1933879"/>
    <lineage>
        <taxon>Bacteria</taxon>
        <taxon>Pseudomonadati</taxon>
        <taxon>Pseudomonadota</taxon>
        <taxon>Gammaproteobacteria</taxon>
        <taxon>Alteromonadales</taxon>
        <taxon>Idiomarinaceae</taxon>
        <taxon>Aliidiomarina</taxon>
    </lineage>
</organism>
<dbReference type="EMBL" id="PIPN01000003">
    <property type="protein sequence ID" value="RUO29853.1"/>
    <property type="molecule type" value="Genomic_DNA"/>
</dbReference>
<name>A0ABY0BYY3_9GAMM</name>
<keyword evidence="7 10" id="KW-0653">Protein transport</keyword>
<comment type="subcellular location">
    <subcellularLocation>
        <location evidence="1">Cell inner membrane</location>
        <topology evidence="1">Single-pass membrane protein</topology>
    </subcellularLocation>
</comment>
<keyword evidence="6" id="KW-0812">Transmembrane</keyword>
<dbReference type="Gene3D" id="3.30.1360.100">
    <property type="entry name" value="General secretion pathway protein M, EpsM"/>
    <property type="match status" value="1"/>
</dbReference>
<dbReference type="NCBIfam" id="TIGR01709">
    <property type="entry name" value="typeII_sec_gspL"/>
    <property type="match status" value="1"/>
</dbReference>
<evidence type="ECO:0000256" key="2">
    <source>
        <dbReference type="ARBA" id="ARBA00005318"/>
    </source>
</evidence>
<dbReference type="Gene3D" id="3.30.420.380">
    <property type="match status" value="1"/>
</dbReference>
<evidence type="ECO:0000256" key="7">
    <source>
        <dbReference type="ARBA" id="ARBA00022927"/>
    </source>
</evidence>
<evidence type="ECO:0000256" key="3">
    <source>
        <dbReference type="ARBA" id="ARBA00022448"/>
    </source>
</evidence>
<reference evidence="13 14" key="1">
    <citation type="journal article" date="2018" name="Front. Microbiol.">
        <title>Genome-Based Analysis Reveals the Taxonomy and Diversity of the Family Idiomarinaceae.</title>
        <authorList>
            <person name="Liu Y."/>
            <person name="Lai Q."/>
            <person name="Shao Z."/>
        </authorList>
    </citation>
    <scope>NUCLEOTIDE SEQUENCE [LARGE SCALE GENOMIC DNA]</scope>
    <source>
        <strain evidence="13 14">GBSy1</strain>
    </source>
</reference>
<keyword evidence="3 10" id="KW-0813">Transport</keyword>
<dbReference type="Pfam" id="PF12693">
    <property type="entry name" value="GspL_C"/>
    <property type="match status" value="1"/>
</dbReference>
<evidence type="ECO:0000256" key="10">
    <source>
        <dbReference type="PIRNR" id="PIRNR015761"/>
    </source>
</evidence>
<comment type="similarity">
    <text evidence="2 10">Belongs to the GSP L family.</text>
</comment>
<dbReference type="Gene3D" id="3.30.420.370">
    <property type="match status" value="1"/>
</dbReference>
<comment type="function">
    <text evidence="10">Inner membrane component of the type II secretion system required for the energy-dependent secretion of extracellular factors such as proteases and toxins from the periplasm.</text>
</comment>
<dbReference type="PIRSF" id="PIRSF015761">
    <property type="entry name" value="Protein_L"/>
    <property type="match status" value="1"/>
</dbReference>
<keyword evidence="14" id="KW-1185">Reference proteome</keyword>
<keyword evidence="4" id="KW-1003">Cell membrane</keyword>
<dbReference type="InterPro" id="IPR043129">
    <property type="entry name" value="ATPase_NBD"/>
</dbReference>
<evidence type="ECO:0000256" key="9">
    <source>
        <dbReference type="ARBA" id="ARBA00023136"/>
    </source>
</evidence>
<evidence type="ECO:0000259" key="11">
    <source>
        <dbReference type="Pfam" id="PF05134"/>
    </source>
</evidence>
<evidence type="ECO:0000313" key="14">
    <source>
        <dbReference type="Proteomes" id="UP000287410"/>
    </source>
</evidence>
<proteinExistence type="inferred from homology"/>
<dbReference type="CDD" id="cd24017">
    <property type="entry name" value="ASKHA_T2SSL_N"/>
    <property type="match status" value="1"/>
</dbReference>
<dbReference type="InterPro" id="IPR025691">
    <property type="entry name" value="GspL_pp_dom"/>
</dbReference>
<dbReference type="Proteomes" id="UP000287410">
    <property type="component" value="Unassembled WGS sequence"/>
</dbReference>